<dbReference type="GO" id="GO:0000976">
    <property type="term" value="F:transcription cis-regulatory region binding"/>
    <property type="evidence" value="ECO:0007669"/>
    <property type="project" value="TreeGrafter"/>
</dbReference>
<sequence>MSAKSVKCKPNVQFTESKVRTRRQTVLLKSLAKDQLEPLSTKQKILKPFLNNANITQKNQRSGVVGRISNKLKNEKEEKETCVNNANILNEFIDKKNIDNLKVEDLKVQSLKRKRGRPKMHDDNVSIIKLNPKKNKKNNINYNQKHKRTQRMASLNAMAKVNAVFDRVESVTSKPEGTIIEIIDKKNLSEELTSDQITSFQINEINENILDSKKESNHIDVSEQITSDIIDVNNKCHGDNSPSAEKTEKTPIFPIWKKCGTFDKAIQTDCHHKYVQTEFPKLNKDEKCMQANCSCRTEQPKVFNNYSPSYKADSQFPLYMKSTVLAHNEHHSIVLPITKKHIFYDVGKSVEKNDYSNHNVSSLVNECRKNSFLKHSELCSKLIYLKENNYLKNDKPDNTVGEEKMQSAVKNLIDKNHVCPKNKINDITQNISKMKKKPKPNKSVKACNGWRFDGDCIEEIVKVHGEDITRKFYTGLYRKDETISVHDAVLLQSGARRYNLDYIARISAIWEDTSGSYKDDMMISVFWYYKPEQISGKCAEISVGEMEVFASRHQDDNSVACIVDKCYVITFPQFNRYRAQHKLWKAKCKEKLSVVPENKKISRLIPSPDIDPSIVFFCRYAYDYRLGRILKN</sequence>
<name>T2M8G1_HYDVU</name>
<dbReference type="GO" id="GO:0045892">
    <property type="term" value="P:negative regulation of DNA-templated transcription"/>
    <property type="evidence" value="ECO:0007669"/>
    <property type="project" value="TreeGrafter"/>
</dbReference>
<dbReference type="Pfam" id="PF01426">
    <property type="entry name" value="BAH"/>
    <property type="match status" value="1"/>
</dbReference>
<dbReference type="EMBL" id="HAAD01002326">
    <property type="protein sequence ID" value="CDG68558.1"/>
    <property type="molecule type" value="mRNA"/>
</dbReference>
<dbReference type="OrthoDB" id="1922186at2759"/>
<accession>T2M8G1</accession>
<dbReference type="GO" id="GO:0003682">
    <property type="term" value="F:chromatin binding"/>
    <property type="evidence" value="ECO:0007669"/>
    <property type="project" value="InterPro"/>
</dbReference>
<organism evidence="2">
    <name type="scientific">Hydra vulgaris</name>
    <name type="common">Hydra</name>
    <name type="synonym">Hydra attenuata</name>
    <dbReference type="NCBI Taxonomy" id="6087"/>
    <lineage>
        <taxon>Eukaryota</taxon>
        <taxon>Metazoa</taxon>
        <taxon>Cnidaria</taxon>
        <taxon>Hydrozoa</taxon>
        <taxon>Hydroidolina</taxon>
        <taxon>Anthoathecata</taxon>
        <taxon>Aplanulata</taxon>
        <taxon>Hydridae</taxon>
        <taxon>Hydra</taxon>
    </lineage>
</organism>
<dbReference type="PANTHER" id="PTHR46576">
    <property type="entry name" value="BROMO ADJACENT HOMOLOGY DOMAIN-CONTAINING 1 PROTEIN"/>
    <property type="match status" value="1"/>
</dbReference>
<proteinExistence type="evidence at transcript level"/>
<dbReference type="PROSITE" id="PS51038">
    <property type="entry name" value="BAH"/>
    <property type="match status" value="1"/>
</dbReference>
<dbReference type="InterPro" id="IPR053032">
    <property type="entry name" value="BAH_domain-containing"/>
</dbReference>
<reference evidence="2" key="1">
    <citation type="journal article" date="2013" name="Genome Biol. Evol.">
        <title>Punctuated emergences of genetic and phenotypic innovations in eumetazoan, bilaterian, euteleostome, and hominidae ancestors.</title>
        <authorList>
            <person name="Wenger Y."/>
            <person name="Galliot B."/>
        </authorList>
    </citation>
    <scope>NUCLEOTIDE SEQUENCE</scope>
    <source>
        <tissue evidence="2">Whole animals</tissue>
    </source>
</reference>
<dbReference type="Gene3D" id="2.30.30.490">
    <property type="match status" value="1"/>
</dbReference>
<evidence type="ECO:0000259" key="1">
    <source>
        <dbReference type="PROSITE" id="PS51038"/>
    </source>
</evidence>
<dbReference type="GO" id="GO:0031507">
    <property type="term" value="P:heterochromatin formation"/>
    <property type="evidence" value="ECO:0007669"/>
    <property type="project" value="TreeGrafter"/>
</dbReference>
<dbReference type="AlphaFoldDB" id="T2M8G1"/>
<dbReference type="KEGG" id="hmg:100203191"/>
<dbReference type="InterPro" id="IPR043151">
    <property type="entry name" value="BAH_sf"/>
</dbReference>
<feature type="domain" description="BAH" evidence="1">
    <location>
        <begin position="481"/>
        <end position="632"/>
    </location>
</feature>
<dbReference type="InterPro" id="IPR001025">
    <property type="entry name" value="BAH_dom"/>
</dbReference>
<gene>
    <name evidence="2" type="primary">BAHD1</name>
</gene>
<protein>
    <submittedName>
        <fullName evidence="2">Bromo adjacent homology domain-containing 1 protein</fullName>
    </submittedName>
</protein>
<evidence type="ECO:0000313" key="2">
    <source>
        <dbReference type="EMBL" id="CDG68558.1"/>
    </source>
</evidence>
<dbReference type="PANTHER" id="PTHR46576:SF1">
    <property type="entry name" value="BROMO ADJACENT HOMOLOGY DOMAIN-CONTAINING 1 PROTEIN"/>
    <property type="match status" value="1"/>
</dbReference>
<dbReference type="GO" id="GO:0005677">
    <property type="term" value="C:chromatin silencing complex"/>
    <property type="evidence" value="ECO:0007669"/>
    <property type="project" value="TreeGrafter"/>
</dbReference>
<dbReference type="SMART" id="SM00439">
    <property type="entry name" value="BAH"/>
    <property type="match status" value="1"/>
</dbReference>